<dbReference type="EMBL" id="JAVHJM010000002">
    <property type="protein sequence ID" value="KAK6518816.1"/>
    <property type="molecule type" value="Genomic_DNA"/>
</dbReference>
<accession>A0AAN8S3Y8</accession>
<dbReference type="Proteomes" id="UP001307849">
    <property type="component" value="Unassembled WGS sequence"/>
</dbReference>
<evidence type="ECO:0000313" key="1">
    <source>
        <dbReference type="EMBL" id="KAK6518816.1"/>
    </source>
</evidence>
<dbReference type="AlphaFoldDB" id="A0AAN8S3Y8"/>
<comment type="caution">
    <text evidence="1">The sequence shown here is derived from an EMBL/GenBank/DDBJ whole genome shotgun (WGS) entry which is preliminary data.</text>
</comment>
<keyword evidence="2" id="KW-1185">Reference proteome</keyword>
<proteinExistence type="predicted"/>
<organism evidence="1 2">
    <name type="scientific">Arthrobotrys conoides</name>
    <dbReference type="NCBI Taxonomy" id="74498"/>
    <lineage>
        <taxon>Eukaryota</taxon>
        <taxon>Fungi</taxon>
        <taxon>Dikarya</taxon>
        <taxon>Ascomycota</taxon>
        <taxon>Pezizomycotina</taxon>
        <taxon>Orbiliomycetes</taxon>
        <taxon>Orbiliales</taxon>
        <taxon>Orbiliaceae</taxon>
        <taxon>Arthrobotrys</taxon>
    </lineage>
</organism>
<reference evidence="1 2" key="1">
    <citation type="submission" date="2019-10" db="EMBL/GenBank/DDBJ databases">
        <authorList>
            <person name="Palmer J.M."/>
        </authorList>
    </citation>
    <scope>NUCLEOTIDE SEQUENCE [LARGE SCALE GENOMIC DNA]</scope>
    <source>
        <strain evidence="1 2">TWF506</strain>
    </source>
</reference>
<sequence length="469" mass="51045">MSSFPITVTLQRSNKENSKPYYTKRVSCEGDTVTLTPDDYAAGHSLYALVPRFVVAYPVYAATSVDAHNDFPQYKRWTDGLTNDFGVKLGKNSSVAAWDNLWGSTGFHFHGVVWTGQNKAITFTGDDRAMNNVSLDLGGPTMASGGSGVAITSFRNSIGQDFGQHFFSIGLDGSVNILKILAPDEVTNKPGETTTIAPAGSAMTVGGGSICVVYSWLENFKDDIWDAWWVSPDGHLTHSQFHGTSTIAPKVWGRTKVWHSDDQVTALTGESLRDRWGGMQDSTDTIVWFVAKHGTGQKGILYQTTRVDGEVSTAEVQQDDSECYVAPGSGISSEVSNKGPIVAWITAEGAVMTLLQDFKVENDPVFKQIAPPGSAALESTVRIGGAFIWWFGPNYELMAAYSENRFQQDIEYKDITWSTWEVLPAGVGRKGKDSIATGGGNGNSVWFAGADDLAHNIYLDDSDQFDQYI</sequence>
<evidence type="ECO:0000313" key="2">
    <source>
        <dbReference type="Proteomes" id="UP001307849"/>
    </source>
</evidence>
<protein>
    <submittedName>
        <fullName evidence="1">Uncharacterized protein</fullName>
    </submittedName>
</protein>
<name>A0AAN8S3Y8_9PEZI</name>
<gene>
    <name evidence="1" type="ORF">TWF506_005951</name>
</gene>